<dbReference type="PANTHER" id="PTHR40621:SF6">
    <property type="entry name" value="AP-1-LIKE TRANSCRIPTION FACTOR YAP1-RELATED"/>
    <property type="match status" value="1"/>
</dbReference>
<dbReference type="InterPro" id="IPR004827">
    <property type="entry name" value="bZIP"/>
</dbReference>
<comment type="subcellular location">
    <subcellularLocation>
        <location evidence="2">Cytoplasm</location>
    </subcellularLocation>
    <subcellularLocation>
        <location evidence="1">Nucleus</location>
    </subcellularLocation>
</comment>
<feature type="compositionally biased region" description="Low complexity" evidence="5">
    <location>
        <begin position="97"/>
        <end position="116"/>
    </location>
</feature>
<dbReference type="AlphaFoldDB" id="W3WZ87"/>
<proteinExistence type="inferred from homology"/>
<dbReference type="GO" id="GO:0000976">
    <property type="term" value="F:transcription cis-regulatory region binding"/>
    <property type="evidence" value="ECO:0007669"/>
    <property type="project" value="InterPro"/>
</dbReference>
<dbReference type="Pfam" id="PF00170">
    <property type="entry name" value="bZIP_1"/>
    <property type="match status" value="1"/>
</dbReference>
<dbReference type="Gene3D" id="1.20.5.170">
    <property type="match status" value="1"/>
</dbReference>
<dbReference type="InterPro" id="IPR023167">
    <property type="entry name" value="Yap1_redox_dom_sf"/>
</dbReference>
<evidence type="ECO:0000313" key="8">
    <source>
        <dbReference type="Proteomes" id="UP000030651"/>
    </source>
</evidence>
<evidence type="ECO:0000256" key="1">
    <source>
        <dbReference type="ARBA" id="ARBA00004123"/>
    </source>
</evidence>
<dbReference type="SUPFAM" id="SSF111430">
    <property type="entry name" value="YAP1 redox domain"/>
    <property type="match status" value="1"/>
</dbReference>
<reference evidence="8" key="1">
    <citation type="journal article" date="2015" name="BMC Genomics">
        <title>Genomic and transcriptomic analysis of the endophytic fungus Pestalotiopsis fici reveals its lifestyle and high potential for synthesis of natural products.</title>
        <authorList>
            <person name="Wang X."/>
            <person name="Zhang X."/>
            <person name="Liu L."/>
            <person name="Xiang M."/>
            <person name="Wang W."/>
            <person name="Sun X."/>
            <person name="Che Y."/>
            <person name="Guo L."/>
            <person name="Liu G."/>
            <person name="Guo L."/>
            <person name="Wang C."/>
            <person name="Yin W.B."/>
            <person name="Stadler M."/>
            <person name="Zhang X."/>
            <person name="Liu X."/>
        </authorList>
    </citation>
    <scope>NUCLEOTIDE SEQUENCE [LARGE SCALE GENOMIC DNA]</scope>
    <source>
        <strain evidence="8">W106-1 / CGMCC3.15140</strain>
    </source>
</reference>
<feature type="compositionally biased region" description="Polar residues" evidence="5">
    <location>
        <begin position="26"/>
        <end position="41"/>
    </location>
</feature>
<dbReference type="Proteomes" id="UP000030651">
    <property type="component" value="Unassembled WGS sequence"/>
</dbReference>
<dbReference type="GO" id="GO:0001228">
    <property type="term" value="F:DNA-binding transcription activator activity, RNA polymerase II-specific"/>
    <property type="evidence" value="ECO:0007669"/>
    <property type="project" value="TreeGrafter"/>
</dbReference>
<name>W3WZ87_PESFW</name>
<dbReference type="OMA" id="LNMACGN"/>
<keyword evidence="8" id="KW-1185">Reference proteome</keyword>
<dbReference type="SMART" id="SM00338">
    <property type="entry name" value="BRLZ"/>
    <property type="match status" value="1"/>
</dbReference>
<dbReference type="RefSeq" id="XP_007837035.1">
    <property type="nucleotide sequence ID" value="XM_007838844.1"/>
</dbReference>
<dbReference type="GO" id="GO:0005737">
    <property type="term" value="C:cytoplasm"/>
    <property type="evidence" value="ECO:0007669"/>
    <property type="project" value="UniProtKB-SubCell"/>
</dbReference>
<evidence type="ECO:0000256" key="3">
    <source>
        <dbReference type="ARBA" id="ARBA00023242"/>
    </source>
</evidence>
<feature type="compositionally biased region" description="Low complexity" evidence="5">
    <location>
        <begin position="283"/>
        <end position="301"/>
    </location>
</feature>
<organism evidence="7 8">
    <name type="scientific">Pestalotiopsis fici (strain W106-1 / CGMCC3.15140)</name>
    <dbReference type="NCBI Taxonomy" id="1229662"/>
    <lineage>
        <taxon>Eukaryota</taxon>
        <taxon>Fungi</taxon>
        <taxon>Dikarya</taxon>
        <taxon>Ascomycota</taxon>
        <taxon>Pezizomycotina</taxon>
        <taxon>Sordariomycetes</taxon>
        <taxon>Xylariomycetidae</taxon>
        <taxon>Amphisphaeriales</taxon>
        <taxon>Sporocadaceae</taxon>
        <taxon>Pestalotiopsis</taxon>
    </lineage>
</organism>
<keyword evidence="3" id="KW-0539">Nucleus</keyword>
<dbReference type="CDD" id="cd14688">
    <property type="entry name" value="bZIP_YAP"/>
    <property type="match status" value="1"/>
</dbReference>
<evidence type="ECO:0000313" key="7">
    <source>
        <dbReference type="EMBL" id="ETS78201.1"/>
    </source>
</evidence>
<dbReference type="PROSITE" id="PS50217">
    <property type="entry name" value="BZIP"/>
    <property type="match status" value="1"/>
</dbReference>
<feature type="compositionally biased region" description="Polar residues" evidence="5">
    <location>
        <begin position="381"/>
        <end position="392"/>
    </location>
</feature>
<dbReference type="FunCoup" id="W3WZ87">
    <property type="interactions" value="3050"/>
</dbReference>
<dbReference type="OrthoDB" id="5380163at2759"/>
<feature type="compositionally biased region" description="Basic and acidic residues" evidence="5">
    <location>
        <begin position="118"/>
        <end position="127"/>
    </location>
</feature>
<sequence length="581" mass="62666">MASASTNGLPPNFILTPQQQALLFRALTSNQPNNGSPQTNGLSLSPASLAKSPEQPGANGAQDSPFLDYDYSFGPDSSGFDFDIGLDQSSTMIGDLPGKTPGSDKTGGSSDKGTSPENDIHDKRSHPDDDEDEDKEEGNAKRRESEGKVPKKPGRKPLTNEPSSKRKAQNRAAQRAFRERKEQHLKDLETKVQELEKASEATHNENSQLRAKVEKMTTELNEYKKRLSLVNNSTRPAATNNRGQVFGSNLVNNLNDVNFQFEFPKFGVLPGPTQKAGSLNGRSPSFPSPSNSFSTQPTPSSDRADDKATPNSTKSSENFESDREALAKFASIINGTPNLDGFYNNASRTSLDSTNFSIAGTNSGSPSASSNSNAGGPSSSCGTSPEPFTQSPVGFKPVDTLTTIGEEQPSHLAGAPAPGDHFDFGNFEVNNFDWLAQQNGGQFDPQLFGGYREPQDNILATATFDDTFFNEAFDADFTTPFNVAPSPKVAPKKNICTEIDERKEEEDTIITSVNGKLLTCNNIWERLQNCPKVQAGDIDLDGLCSDLQKKAKCGGTGAVVDEKDFRAVMSKHLGPCPDESK</sequence>
<dbReference type="EMBL" id="KI912115">
    <property type="protein sequence ID" value="ETS78201.1"/>
    <property type="molecule type" value="Genomic_DNA"/>
</dbReference>
<feature type="compositionally biased region" description="Low complexity" evidence="5">
    <location>
        <begin position="42"/>
        <end position="53"/>
    </location>
</feature>
<evidence type="ECO:0000256" key="5">
    <source>
        <dbReference type="SAM" id="MobiDB-lite"/>
    </source>
</evidence>
<feature type="region of interest" description="Disordered" evidence="5">
    <location>
        <begin position="272"/>
        <end position="321"/>
    </location>
</feature>
<dbReference type="GeneID" id="19275276"/>
<feature type="region of interest" description="Disordered" evidence="5">
    <location>
        <begin position="357"/>
        <end position="397"/>
    </location>
</feature>
<dbReference type="FunFam" id="1.20.5.170:FF:000067">
    <property type="entry name" value="BZIP transcription factor"/>
    <property type="match status" value="1"/>
</dbReference>
<dbReference type="Gene3D" id="1.10.238.100">
    <property type="entry name" value="YAP1 redox domain. Chain B"/>
    <property type="match status" value="1"/>
</dbReference>
<dbReference type="STRING" id="1229662.W3WZ87"/>
<dbReference type="HOGENOM" id="CLU_011807_0_0_1"/>
<comment type="similarity">
    <text evidence="4">Belongs to the bZIP family. YAP subfamily.</text>
</comment>
<dbReference type="InterPro" id="IPR013910">
    <property type="entry name" value="TF_PAP1"/>
</dbReference>
<evidence type="ECO:0000256" key="2">
    <source>
        <dbReference type="ARBA" id="ARBA00004496"/>
    </source>
</evidence>
<dbReference type="InParanoid" id="W3WZ87"/>
<feature type="compositionally biased region" description="Low complexity" evidence="5">
    <location>
        <begin position="362"/>
        <end position="380"/>
    </location>
</feature>
<gene>
    <name evidence="7" type="ORF">PFICI_10263</name>
</gene>
<dbReference type="eggNOG" id="ENOG502RPD7">
    <property type="taxonomic scope" value="Eukaryota"/>
</dbReference>
<dbReference type="GO" id="GO:0034599">
    <property type="term" value="P:cellular response to oxidative stress"/>
    <property type="evidence" value="ECO:0007669"/>
    <property type="project" value="UniProtKB-ARBA"/>
</dbReference>
<feature type="region of interest" description="Disordered" evidence="5">
    <location>
        <begin position="26"/>
        <end position="185"/>
    </location>
</feature>
<dbReference type="InterPro" id="IPR050936">
    <property type="entry name" value="AP-1-like"/>
</dbReference>
<dbReference type="GO" id="GO:0090575">
    <property type="term" value="C:RNA polymerase II transcription regulator complex"/>
    <property type="evidence" value="ECO:0007669"/>
    <property type="project" value="TreeGrafter"/>
</dbReference>
<dbReference type="KEGG" id="pfy:PFICI_10263"/>
<dbReference type="PROSITE" id="PS00036">
    <property type="entry name" value="BZIP_BASIC"/>
    <property type="match status" value="1"/>
</dbReference>
<protein>
    <recommendedName>
        <fullName evidence="6">BZIP domain-containing protein</fullName>
    </recommendedName>
</protein>
<dbReference type="SUPFAM" id="SSF57959">
    <property type="entry name" value="Leucine zipper domain"/>
    <property type="match status" value="1"/>
</dbReference>
<feature type="compositionally biased region" description="Basic and acidic residues" evidence="5">
    <location>
        <begin position="137"/>
        <end position="149"/>
    </location>
</feature>
<dbReference type="PANTHER" id="PTHR40621">
    <property type="entry name" value="TRANSCRIPTION FACTOR KAPC-RELATED"/>
    <property type="match status" value="1"/>
</dbReference>
<feature type="domain" description="BZIP" evidence="6">
    <location>
        <begin position="160"/>
        <end position="223"/>
    </location>
</feature>
<evidence type="ECO:0000259" key="6">
    <source>
        <dbReference type="PROSITE" id="PS50217"/>
    </source>
</evidence>
<accession>W3WZ87</accession>
<dbReference type="InterPro" id="IPR046347">
    <property type="entry name" value="bZIP_sf"/>
</dbReference>
<dbReference type="Pfam" id="PF08601">
    <property type="entry name" value="PAP1"/>
    <property type="match status" value="2"/>
</dbReference>
<evidence type="ECO:0000256" key="4">
    <source>
        <dbReference type="ARBA" id="ARBA00038132"/>
    </source>
</evidence>
<feature type="compositionally biased region" description="Basic and acidic residues" evidence="5">
    <location>
        <begin position="176"/>
        <end position="185"/>
    </location>
</feature>
<feature type="compositionally biased region" description="Polar residues" evidence="5">
    <location>
        <begin position="309"/>
        <end position="318"/>
    </location>
</feature>